<protein>
    <submittedName>
        <fullName evidence="1">Uncharacterized protein</fullName>
    </submittedName>
</protein>
<proteinExistence type="predicted"/>
<dbReference type="Proteomes" id="UP000292958">
    <property type="component" value="Unassembled WGS sequence"/>
</dbReference>
<dbReference type="AlphaFoldDB" id="A0A4Q7YSY5"/>
<sequence length="49" mass="5922">MPRWFKWIPSNENPIVKLYVTMNVELDEEGIQRLYEQLSHFAEREVGDL</sequence>
<evidence type="ECO:0000313" key="1">
    <source>
        <dbReference type="EMBL" id="RZU40029.1"/>
    </source>
</evidence>
<reference evidence="1 2" key="1">
    <citation type="submission" date="2019-02" db="EMBL/GenBank/DDBJ databases">
        <title>Genomic Encyclopedia of Archaeal and Bacterial Type Strains, Phase II (KMG-II): from individual species to whole genera.</title>
        <authorList>
            <person name="Goeker M."/>
        </authorList>
    </citation>
    <scope>NUCLEOTIDE SEQUENCE [LARGE SCALE GENOMIC DNA]</scope>
    <source>
        <strain evidence="1 2">DSM 18101</strain>
    </source>
</reference>
<comment type="caution">
    <text evidence="1">The sequence shown here is derived from an EMBL/GenBank/DDBJ whole genome shotgun (WGS) entry which is preliminary data.</text>
</comment>
<dbReference type="EMBL" id="SHKW01000001">
    <property type="protein sequence ID" value="RZU40029.1"/>
    <property type="molecule type" value="Genomic_DNA"/>
</dbReference>
<organism evidence="1 2">
    <name type="scientific">Edaphobacter modestus</name>
    <dbReference type="NCBI Taxonomy" id="388466"/>
    <lineage>
        <taxon>Bacteria</taxon>
        <taxon>Pseudomonadati</taxon>
        <taxon>Acidobacteriota</taxon>
        <taxon>Terriglobia</taxon>
        <taxon>Terriglobales</taxon>
        <taxon>Acidobacteriaceae</taxon>
        <taxon>Edaphobacter</taxon>
    </lineage>
</organism>
<name>A0A4Q7YSY5_9BACT</name>
<keyword evidence="2" id="KW-1185">Reference proteome</keyword>
<accession>A0A4Q7YSY5</accession>
<gene>
    <name evidence="1" type="ORF">BDD14_1446</name>
</gene>
<dbReference type="RefSeq" id="WP_165419956.1">
    <property type="nucleotide sequence ID" value="NZ_SHKW01000001.1"/>
</dbReference>
<evidence type="ECO:0000313" key="2">
    <source>
        <dbReference type="Proteomes" id="UP000292958"/>
    </source>
</evidence>